<dbReference type="NCBIfam" id="TIGR00369">
    <property type="entry name" value="unchar_dom_1"/>
    <property type="match status" value="1"/>
</dbReference>
<dbReference type="EMBL" id="QQYZ01000018">
    <property type="protein sequence ID" value="RSY79992.1"/>
    <property type="molecule type" value="Genomic_DNA"/>
</dbReference>
<protein>
    <submittedName>
        <fullName evidence="3">PaaI family thioesterase</fullName>
    </submittedName>
</protein>
<dbReference type="InterPro" id="IPR029069">
    <property type="entry name" value="HotDog_dom_sf"/>
</dbReference>
<sequence length="129" mass="13577">MILPPYAGLLGITLEPDEGAPVLAMPFGTDVIGRPGFVHGGALAGLLEMAAVAALKHALAAEARTGTRIKPVNVTVDFMRGGREKITRAQGHVSRLGTRIANVETIAWQDDRDRPVAAARLNFLLAAAD</sequence>
<comment type="caution">
    <text evidence="3">The sequence shown here is derived from an EMBL/GenBank/DDBJ whole genome shotgun (WGS) entry which is preliminary data.</text>
</comment>
<evidence type="ECO:0000313" key="4">
    <source>
        <dbReference type="Proteomes" id="UP000287746"/>
    </source>
</evidence>
<evidence type="ECO:0000256" key="1">
    <source>
        <dbReference type="ARBA" id="ARBA00022801"/>
    </source>
</evidence>
<name>A0A430G0N9_9SPHN</name>
<dbReference type="RefSeq" id="WP_126005213.1">
    <property type="nucleotide sequence ID" value="NZ_QQYZ01000018.1"/>
</dbReference>
<dbReference type="CDD" id="cd03443">
    <property type="entry name" value="PaaI_thioesterase"/>
    <property type="match status" value="1"/>
</dbReference>
<feature type="domain" description="Thioesterase" evidence="2">
    <location>
        <begin position="36"/>
        <end position="113"/>
    </location>
</feature>
<dbReference type="SUPFAM" id="SSF54637">
    <property type="entry name" value="Thioesterase/thiol ester dehydrase-isomerase"/>
    <property type="match status" value="1"/>
</dbReference>
<evidence type="ECO:0000313" key="3">
    <source>
        <dbReference type="EMBL" id="RSY79992.1"/>
    </source>
</evidence>
<dbReference type="AlphaFoldDB" id="A0A430G0N9"/>
<gene>
    <name evidence="3" type="ORF">DAH66_16755</name>
</gene>
<proteinExistence type="predicted"/>
<organism evidence="3 4">
    <name type="scientific">Sphingomonas koreensis</name>
    <dbReference type="NCBI Taxonomy" id="93064"/>
    <lineage>
        <taxon>Bacteria</taxon>
        <taxon>Pseudomonadati</taxon>
        <taxon>Pseudomonadota</taxon>
        <taxon>Alphaproteobacteria</taxon>
        <taxon>Sphingomonadales</taxon>
        <taxon>Sphingomonadaceae</taxon>
        <taxon>Sphingomonas</taxon>
    </lineage>
</organism>
<evidence type="ECO:0000259" key="2">
    <source>
        <dbReference type="Pfam" id="PF03061"/>
    </source>
</evidence>
<keyword evidence="1" id="KW-0378">Hydrolase</keyword>
<accession>A0A430G0N9</accession>
<dbReference type="InterPro" id="IPR003736">
    <property type="entry name" value="PAAI_dom"/>
</dbReference>
<dbReference type="Pfam" id="PF03061">
    <property type="entry name" value="4HBT"/>
    <property type="match status" value="1"/>
</dbReference>
<dbReference type="Proteomes" id="UP000287746">
    <property type="component" value="Unassembled WGS sequence"/>
</dbReference>
<dbReference type="Gene3D" id="3.10.129.10">
    <property type="entry name" value="Hotdog Thioesterase"/>
    <property type="match status" value="1"/>
</dbReference>
<reference evidence="3 4" key="1">
    <citation type="submission" date="2018-07" db="EMBL/GenBank/DDBJ databases">
        <title>Genomic and Epidemiologic Investigation of an Indolent Hospital Outbreak.</title>
        <authorList>
            <person name="Johnson R.C."/>
            <person name="Deming C."/>
            <person name="Conlan S."/>
            <person name="Zellmer C.J."/>
            <person name="Michelin A.V."/>
            <person name="Lee-Lin S."/>
            <person name="Thomas P.J."/>
            <person name="Park M."/>
            <person name="Weingarten R.A."/>
            <person name="Less J."/>
            <person name="Dekker J.P."/>
            <person name="Frank K.M."/>
            <person name="Musser K.A."/>
            <person name="Mcquiston J.R."/>
            <person name="Henderson D.K."/>
            <person name="Lau A.F."/>
            <person name="Palmore T.N."/>
            <person name="Segre J.A."/>
        </authorList>
    </citation>
    <scope>NUCLEOTIDE SEQUENCE [LARGE SCALE GENOMIC DNA]</scope>
    <source>
        <strain evidence="3 4">SK-CDC1_0717</strain>
    </source>
</reference>
<dbReference type="InterPro" id="IPR006683">
    <property type="entry name" value="Thioestr_dom"/>
</dbReference>
<dbReference type="GO" id="GO:0016289">
    <property type="term" value="F:acyl-CoA hydrolase activity"/>
    <property type="evidence" value="ECO:0007669"/>
    <property type="project" value="UniProtKB-ARBA"/>
</dbReference>